<dbReference type="AlphaFoldDB" id="A0A9D4I4G5"/>
<name>A0A9D4I4G5_DREPO</name>
<feature type="region of interest" description="Disordered" evidence="7">
    <location>
        <begin position="29"/>
        <end position="56"/>
    </location>
</feature>
<feature type="binding site" evidence="6">
    <location>
        <position position="186"/>
    </location>
    <ligand>
        <name>ATP</name>
        <dbReference type="ChEBI" id="CHEBI:30616"/>
    </ligand>
</feature>
<evidence type="ECO:0000256" key="6">
    <source>
        <dbReference type="PROSITE-ProRule" id="PRU10141"/>
    </source>
</evidence>
<accession>A0A9D4I4G5</accession>
<dbReference type="Proteomes" id="UP000828390">
    <property type="component" value="Unassembled WGS sequence"/>
</dbReference>
<dbReference type="Pfam" id="PF00069">
    <property type="entry name" value="Pkinase"/>
    <property type="match status" value="1"/>
</dbReference>
<keyword evidence="4" id="KW-0418">Kinase</keyword>
<dbReference type="GO" id="GO:0004674">
    <property type="term" value="F:protein serine/threonine kinase activity"/>
    <property type="evidence" value="ECO:0007669"/>
    <property type="project" value="UniProtKB-KW"/>
</dbReference>
<evidence type="ECO:0000313" key="9">
    <source>
        <dbReference type="EMBL" id="KAH3747789.1"/>
    </source>
</evidence>
<keyword evidence="3 6" id="KW-0547">Nucleotide-binding</keyword>
<evidence type="ECO:0000256" key="4">
    <source>
        <dbReference type="ARBA" id="ARBA00022777"/>
    </source>
</evidence>
<evidence type="ECO:0000256" key="7">
    <source>
        <dbReference type="SAM" id="MobiDB-lite"/>
    </source>
</evidence>
<evidence type="ECO:0000256" key="1">
    <source>
        <dbReference type="ARBA" id="ARBA00022527"/>
    </source>
</evidence>
<feature type="region of interest" description="Disordered" evidence="7">
    <location>
        <begin position="77"/>
        <end position="147"/>
    </location>
</feature>
<dbReference type="PANTHER" id="PTHR11584:SF369">
    <property type="entry name" value="MITOGEN-ACTIVATED PROTEIN KINASE KINASE KINASE 19-RELATED"/>
    <property type="match status" value="1"/>
</dbReference>
<organism evidence="9 10">
    <name type="scientific">Dreissena polymorpha</name>
    <name type="common">Zebra mussel</name>
    <name type="synonym">Mytilus polymorpha</name>
    <dbReference type="NCBI Taxonomy" id="45954"/>
    <lineage>
        <taxon>Eukaryota</taxon>
        <taxon>Metazoa</taxon>
        <taxon>Spiralia</taxon>
        <taxon>Lophotrochozoa</taxon>
        <taxon>Mollusca</taxon>
        <taxon>Bivalvia</taxon>
        <taxon>Autobranchia</taxon>
        <taxon>Heteroconchia</taxon>
        <taxon>Euheterodonta</taxon>
        <taxon>Imparidentia</taxon>
        <taxon>Neoheterodontei</taxon>
        <taxon>Myida</taxon>
        <taxon>Dreissenoidea</taxon>
        <taxon>Dreissenidae</taxon>
        <taxon>Dreissena</taxon>
    </lineage>
</organism>
<dbReference type="EMBL" id="JAIWYP010000010">
    <property type="protein sequence ID" value="KAH3747789.1"/>
    <property type="molecule type" value="Genomic_DNA"/>
</dbReference>
<reference evidence="9" key="2">
    <citation type="submission" date="2020-11" db="EMBL/GenBank/DDBJ databases">
        <authorList>
            <person name="McCartney M.A."/>
            <person name="Auch B."/>
            <person name="Kono T."/>
            <person name="Mallez S."/>
            <person name="Becker A."/>
            <person name="Gohl D.M."/>
            <person name="Silverstein K.A.T."/>
            <person name="Koren S."/>
            <person name="Bechman K.B."/>
            <person name="Herman A."/>
            <person name="Abrahante J.E."/>
            <person name="Garbe J."/>
        </authorList>
    </citation>
    <scope>NUCLEOTIDE SEQUENCE</scope>
    <source>
        <strain evidence="9">Duluth1</strain>
        <tissue evidence="9">Whole animal</tissue>
    </source>
</reference>
<dbReference type="InterPro" id="IPR000719">
    <property type="entry name" value="Prot_kinase_dom"/>
</dbReference>
<dbReference type="FunFam" id="1.10.510.10:FF:000071">
    <property type="entry name" value="Mitogen-activated protein kinase kinase kinase 3 isoform 2"/>
    <property type="match status" value="1"/>
</dbReference>
<keyword evidence="1" id="KW-0723">Serine/threonine-protein kinase</keyword>
<dbReference type="PROSITE" id="PS00107">
    <property type="entry name" value="PROTEIN_KINASE_ATP"/>
    <property type="match status" value="1"/>
</dbReference>
<comment type="caution">
    <text evidence="9">The sequence shown here is derived from an EMBL/GenBank/DDBJ whole genome shotgun (WGS) entry which is preliminary data.</text>
</comment>
<dbReference type="SUPFAM" id="SSF56112">
    <property type="entry name" value="Protein kinase-like (PK-like)"/>
    <property type="match status" value="1"/>
</dbReference>
<dbReference type="SMART" id="SM00220">
    <property type="entry name" value="S_TKc"/>
    <property type="match status" value="1"/>
</dbReference>
<evidence type="ECO:0000256" key="5">
    <source>
        <dbReference type="ARBA" id="ARBA00022840"/>
    </source>
</evidence>
<dbReference type="GO" id="GO:0005524">
    <property type="term" value="F:ATP binding"/>
    <property type="evidence" value="ECO:0007669"/>
    <property type="project" value="UniProtKB-UniRule"/>
</dbReference>
<feature type="non-terminal residue" evidence="9">
    <location>
        <position position="1"/>
    </location>
</feature>
<dbReference type="GO" id="GO:0035556">
    <property type="term" value="P:intracellular signal transduction"/>
    <property type="evidence" value="ECO:0007669"/>
    <property type="project" value="UniProtKB-ARBA"/>
</dbReference>
<gene>
    <name evidence="9" type="ORF">DPMN_182221</name>
</gene>
<evidence type="ECO:0000256" key="2">
    <source>
        <dbReference type="ARBA" id="ARBA00022679"/>
    </source>
</evidence>
<proteinExistence type="predicted"/>
<feature type="compositionally biased region" description="Low complexity" evidence="7">
    <location>
        <begin position="92"/>
        <end position="119"/>
    </location>
</feature>
<protein>
    <recommendedName>
        <fullName evidence="8">Protein kinase domain-containing protein</fullName>
    </recommendedName>
</protein>
<reference evidence="9" key="1">
    <citation type="journal article" date="2019" name="bioRxiv">
        <title>The Genome of the Zebra Mussel, Dreissena polymorpha: A Resource for Invasive Species Research.</title>
        <authorList>
            <person name="McCartney M.A."/>
            <person name="Auch B."/>
            <person name="Kono T."/>
            <person name="Mallez S."/>
            <person name="Zhang Y."/>
            <person name="Obille A."/>
            <person name="Becker A."/>
            <person name="Abrahante J.E."/>
            <person name="Garbe J."/>
            <person name="Badalamenti J.P."/>
            <person name="Herman A."/>
            <person name="Mangelson H."/>
            <person name="Liachko I."/>
            <person name="Sullivan S."/>
            <person name="Sone E.D."/>
            <person name="Koren S."/>
            <person name="Silverstein K.A.T."/>
            <person name="Beckman K.B."/>
            <person name="Gohl D.M."/>
        </authorList>
    </citation>
    <scope>NUCLEOTIDE SEQUENCE</scope>
    <source>
        <strain evidence="9">Duluth1</strain>
        <tissue evidence="9">Whole animal</tissue>
    </source>
</reference>
<keyword evidence="2" id="KW-0808">Transferase</keyword>
<dbReference type="InterPro" id="IPR017441">
    <property type="entry name" value="Protein_kinase_ATP_BS"/>
</dbReference>
<dbReference type="PANTHER" id="PTHR11584">
    <property type="entry name" value="SERINE/THREONINE PROTEIN KINASE"/>
    <property type="match status" value="1"/>
</dbReference>
<dbReference type="PROSITE" id="PS50011">
    <property type="entry name" value="PROTEIN_KINASE_DOM"/>
    <property type="match status" value="1"/>
</dbReference>
<dbReference type="InterPro" id="IPR011009">
    <property type="entry name" value="Kinase-like_dom_sf"/>
</dbReference>
<evidence type="ECO:0000256" key="3">
    <source>
        <dbReference type="ARBA" id="ARBA00022741"/>
    </source>
</evidence>
<keyword evidence="10" id="KW-1185">Reference proteome</keyword>
<keyword evidence="5 6" id="KW-0067">ATP-binding</keyword>
<feature type="domain" description="Protein kinase" evidence="8">
    <location>
        <begin position="157"/>
        <end position="418"/>
    </location>
</feature>
<evidence type="ECO:0000313" key="10">
    <source>
        <dbReference type="Proteomes" id="UP000828390"/>
    </source>
</evidence>
<dbReference type="Gene3D" id="1.10.510.10">
    <property type="entry name" value="Transferase(Phosphotransferase) domain 1"/>
    <property type="match status" value="1"/>
</dbReference>
<evidence type="ECO:0000259" key="8">
    <source>
        <dbReference type="PROSITE" id="PS50011"/>
    </source>
</evidence>
<sequence>GGLGSMSNSVSSLDSSYVSGHEAFRGETYPLRGSHRTSRQSILSDGAIESGYDSQNRFGTYPRNSYPVATNANMDVHRTFPRATMNNRVRSELSTTSLRSLASRASDGTLSTSSSSSGYPPDPEDSPEGRLFKRNSAEGSPIFNPAFSKSPRCPTNWRKGHRLGSGAFGEVYECFDHDSGRELAVKVVKLNGINADVSKEVRALENELILLRNFAHERIVQYYGCAAEGQDLMIFMEYMPGGSVFDIINKYGALQEAVAGKYTRQILEGLAYLHKNSIVHRDIKGANVLRDNNGNVKLSDFGTSKRLQTIKVHSRQEKGTVVGTPYWMAPEVINGEHYGRKADVWSVGCTVVEMLTKKPPWPELETMAAIYKIATAEFPKYQLPEGTSDRAQDFLRLVFRRNFPERPTSEDLLSHPFVNR</sequence>